<dbReference type="GeneID" id="56135912"/>
<protein>
    <submittedName>
        <fullName evidence="2">Uncharacterized protein</fullName>
    </submittedName>
</protein>
<evidence type="ECO:0000313" key="3">
    <source>
        <dbReference type="Proteomes" id="UP000320799"/>
    </source>
</evidence>
<dbReference type="KEGG" id="vg:56135912"/>
<reference evidence="2 3" key="1">
    <citation type="submission" date="2019-06" db="EMBL/GenBank/DDBJ databases">
        <authorList>
            <person name="Kincaid V.D."/>
            <person name="Fuller A."/>
            <person name="Hodges K."/>
            <person name="Bansal M."/>
            <person name="Essig J."/>
            <person name="Johnson A."/>
        </authorList>
    </citation>
    <scope>NUCLEOTIDE SEQUENCE [LARGE SCALE GENOMIC DNA]</scope>
</reference>
<feature type="compositionally biased region" description="Basic and acidic residues" evidence="1">
    <location>
        <begin position="7"/>
        <end position="21"/>
    </location>
</feature>
<dbReference type="EMBL" id="MN094788">
    <property type="protein sequence ID" value="QDH83455.1"/>
    <property type="molecule type" value="Genomic_DNA"/>
</dbReference>
<sequence length="142" mass="16079">MTSRKKLIAERDRQRKKLDAEREQAALQANYERLATMSGGFARGGAAKTGLKDKQKRFDAAARFGVRYSEDEGVKMKAQPSVPKVKAAPQYESHMLEREHEALEQTRKLKARVGIAGNKMGLQYLTDSDLEDEKKGLLRRRS</sequence>
<evidence type="ECO:0000256" key="1">
    <source>
        <dbReference type="SAM" id="MobiDB-lite"/>
    </source>
</evidence>
<organism evidence="2 3">
    <name type="scientific">Achromobacter phage Motura</name>
    <dbReference type="NCBI Taxonomy" id="2591403"/>
    <lineage>
        <taxon>Viruses</taxon>
        <taxon>Duplodnaviria</taxon>
        <taxon>Heunggongvirae</taxon>
        <taxon>Uroviricota</taxon>
        <taxon>Caudoviricetes</taxon>
        <taxon>Moturavirus</taxon>
        <taxon>Moturavirus motura</taxon>
    </lineage>
</organism>
<evidence type="ECO:0000313" key="2">
    <source>
        <dbReference type="EMBL" id="QDH83455.1"/>
    </source>
</evidence>
<proteinExistence type="predicted"/>
<accession>A0A514CSK5</accession>
<name>A0A514CSK5_9CAUD</name>
<dbReference type="Proteomes" id="UP000320799">
    <property type="component" value="Segment"/>
</dbReference>
<dbReference type="RefSeq" id="YP_009903636.1">
    <property type="nucleotide sequence ID" value="NC_049849.1"/>
</dbReference>
<feature type="region of interest" description="Disordered" evidence="1">
    <location>
        <begin position="1"/>
        <end position="21"/>
    </location>
</feature>
<keyword evidence="3" id="KW-1185">Reference proteome</keyword>